<dbReference type="InterPro" id="IPR050814">
    <property type="entry name" value="Myo-inositol_Transporter"/>
</dbReference>
<dbReference type="Gene3D" id="1.20.1250.20">
    <property type="entry name" value="MFS general substrate transporter like domains"/>
    <property type="match status" value="1"/>
</dbReference>
<feature type="transmembrane region" description="Helical" evidence="9">
    <location>
        <begin position="338"/>
        <end position="360"/>
    </location>
</feature>
<dbReference type="RefSeq" id="WP_311578974.1">
    <property type="nucleotide sequence ID" value="NZ_JAVRFH010000039.1"/>
</dbReference>
<dbReference type="PANTHER" id="PTHR48020:SF12">
    <property type="entry name" value="PROTON MYO-INOSITOL COTRANSPORTER"/>
    <property type="match status" value="1"/>
</dbReference>
<comment type="subcellular location">
    <subcellularLocation>
        <location evidence="1">Cell membrane</location>
        <topology evidence="1">Multi-pass membrane protein</topology>
    </subcellularLocation>
</comment>
<dbReference type="PANTHER" id="PTHR48020">
    <property type="entry name" value="PROTON MYO-INOSITOL COTRANSPORTER"/>
    <property type="match status" value="1"/>
</dbReference>
<keyword evidence="5 9" id="KW-1133">Transmembrane helix</keyword>
<feature type="transmembrane region" description="Helical" evidence="9">
    <location>
        <begin position="66"/>
        <end position="83"/>
    </location>
</feature>
<evidence type="ECO:0000256" key="3">
    <source>
        <dbReference type="ARBA" id="ARBA00022448"/>
    </source>
</evidence>
<keyword evidence="3 7" id="KW-0813">Transport</keyword>
<comment type="caution">
    <text evidence="11">The sequence shown here is derived from an EMBL/GenBank/DDBJ whole genome shotgun (WGS) entry which is preliminary data.</text>
</comment>
<dbReference type="InterPro" id="IPR005829">
    <property type="entry name" value="Sugar_transporter_CS"/>
</dbReference>
<feature type="transmembrane region" description="Helical" evidence="9">
    <location>
        <begin position="95"/>
        <end position="114"/>
    </location>
</feature>
<dbReference type="PRINTS" id="PR00171">
    <property type="entry name" value="SUGRTRNSPORT"/>
</dbReference>
<evidence type="ECO:0000256" key="1">
    <source>
        <dbReference type="ARBA" id="ARBA00004651"/>
    </source>
</evidence>
<comment type="similarity">
    <text evidence="2 7">Belongs to the major facilitator superfamily. Sugar transporter (TC 2.A.1.1) family.</text>
</comment>
<keyword evidence="4 9" id="KW-0812">Transmembrane</keyword>
<reference evidence="11" key="1">
    <citation type="submission" date="2024-05" db="EMBL/GenBank/DDBJ databases">
        <title>30 novel species of actinomycetes from the DSMZ collection.</title>
        <authorList>
            <person name="Nouioui I."/>
        </authorList>
    </citation>
    <scope>NUCLEOTIDE SEQUENCE</scope>
    <source>
        <strain evidence="11">DSM 40712</strain>
    </source>
</reference>
<feature type="transmembrane region" description="Helical" evidence="9">
    <location>
        <begin position="411"/>
        <end position="428"/>
    </location>
</feature>
<dbReference type="PROSITE" id="PS00216">
    <property type="entry name" value="SUGAR_TRANSPORT_1"/>
    <property type="match status" value="2"/>
</dbReference>
<accession>A0ABU3AVV1</accession>
<dbReference type="InterPro" id="IPR020846">
    <property type="entry name" value="MFS_dom"/>
</dbReference>
<dbReference type="InterPro" id="IPR005828">
    <property type="entry name" value="MFS_sugar_transport-like"/>
</dbReference>
<sequence length="487" mass="51796">MVQGFSEEPGTRGPLTEVSPQGQRKITRWAAAIALGGFLFGFDTGVVSGALLYIKHDFHLNSFEQGSVVSVLLIGAVIGATSAGRLSERFGRRKALGAIGVVFVIGTAIASAANGYPVLMAGRVVLGLAVGAASATVPVYLSEISPTKIRGRLLTMNQLMITLGILIAYLVNLAFSSSGMWRAMFAVGAVPAALMVAATLWVLPESPQWLIAHDRVDTARRAIASVTDEATADALIARARHRIAEEREKRSRTSGASDQGARRLLAPDVRPALVVGLTLAAVQQFGGINTIIYYAPTIIQQTGLNASNSIFYSVFIGVINLVMTLVAIRLVDRAGRRVMVLVSLALMAVTIFMLGLAFVVGMNSVLTLLFMVVYIAAYAGGLGPVFWTLLGEIFPPSVRAEGSSVATAVNWVSNFLVSLAFLPLASAIGQGETFWIFAGICVLAFFFVGRYLPETRNRDPEQIQAALRSRFGHEPDASASAADAHVR</sequence>
<feature type="transmembrane region" description="Helical" evidence="9">
    <location>
        <begin position="310"/>
        <end position="331"/>
    </location>
</feature>
<dbReference type="Proteomes" id="UP001180724">
    <property type="component" value="Unassembled WGS sequence"/>
</dbReference>
<proteinExistence type="inferred from homology"/>
<evidence type="ECO:0000313" key="11">
    <source>
        <dbReference type="EMBL" id="MDT0614329.1"/>
    </source>
</evidence>
<evidence type="ECO:0000256" key="5">
    <source>
        <dbReference type="ARBA" id="ARBA00022989"/>
    </source>
</evidence>
<feature type="transmembrane region" description="Helical" evidence="9">
    <location>
        <begin position="120"/>
        <end position="141"/>
    </location>
</feature>
<evidence type="ECO:0000256" key="2">
    <source>
        <dbReference type="ARBA" id="ARBA00010992"/>
    </source>
</evidence>
<dbReference type="SUPFAM" id="SSF103473">
    <property type="entry name" value="MFS general substrate transporter"/>
    <property type="match status" value="1"/>
</dbReference>
<protein>
    <submittedName>
        <fullName evidence="11">Sugar porter family MFS transporter</fullName>
    </submittedName>
</protein>
<feature type="region of interest" description="Disordered" evidence="8">
    <location>
        <begin position="1"/>
        <end position="20"/>
    </location>
</feature>
<feature type="transmembrane region" description="Helical" evidence="9">
    <location>
        <begin position="153"/>
        <end position="175"/>
    </location>
</feature>
<dbReference type="EMBL" id="JAVRFH010000039">
    <property type="protein sequence ID" value="MDT0614329.1"/>
    <property type="molecule type" value="Genomic_DNA"/>
</dbReference>
<feature type="transmembrane region" description="Helical" evidence="9">
    <location>
        <begin position="434"/>
        <end position="452"/>
    </location>
</feature>
<evidence type="ECO:0000256" key="9">
    <source>
        <dbReference type="SAM" id="Phobius"/>
    </source>
</evidence>
<feature type="transmembrane region" description="Helical" evidence="9">
    <location>
        <begin position="366"/>
        <end position="390"/>
    </location>
</feature>
<dbReference type="Pfam" id="PF00083">
    <property type="entry name" value="Sugar_tr"/>
    <property type="match status" value="1"/>
</dbReference>
<feature type="transmembrane region" description="Helical" evidence="9">
    <location>
        <begin position="272"/>
        <end position="295"/>
    </location>
</feature>
<evidence type="ECO:0000256" key="6">
    <source>
        <dbReference type="ARBA" id="ARBA00023136"/>
    </source>
</evidence>
<feature type="transmembrane region" description="Helical" evidence="9">
    <location>
        <begin position="29"/>
        <end position="54"/>
    </location>
</feature>
<keyword evidence="12" id="KW-1185">Reference proteome</keyword>
<evidence type="ECO:0000259" key="10">
    <source>
        <dbReference type="PROSITE" id="PS50850"/>
    </source>
</evidence>
<dbReference type="InterPro" id="IPR003663">
    <property type="entry name" value="Sugar/inositol_transpt"/>
</dbReference>
<evidence type="ECO:0000256" key="8">
    <source>
        <dbReference type="SAM" id="MobiDB-lite"/>
    </source>
</evidence>
<feature type="domain" description="Major facilitator superfamily (MFS) profile" evidence="10">
    <location>
        <begin position="29"/>
        <end position="456"/>
    </location>
</feature>
<organism evidence="11 12">
    <name type="scientific">Streptomyces lancefieldiae</name>
    <dbReference type="NCBI Taxonomy" id="3075520"/>
    <lineage>
        <taxon>Bacteria</taxon>
        <taxon>Bacillati</taxon>
        <taxon>Actinomycetota</taxon>
        <taxon>Actinomycetes</taxon>
        <taxon>Kitasatosporales</taxon>
        <taxon>Streptomycetaceae</taxon>
        <taxon>Streptomyces</taxon>
    </lineage>
</organism>
<feature type="transmembrane region" description="Helical" evidence="9">
    <location>
        <begin position="181"/>
        <end position="203"/>
    </location>
</feature>
<gene>
    <name evidence="11" type="ORF">RM812_29550</name>
</gene>
<evidence type="ECO:0000256" key="4">
    <source>
        <dbReference type="ARBA" id="ARBA00022692"/>
    </source>
</evidence>
<evidence type="ECO:0000313" key="12">
    <source>
        <dbReference type="Proteomes" id="UP001180724"/>
    </source>
</evidence>
<keyword evidence="6 9" id="KW-0472">Membrane</keyword>
<dbReference type="InterPro" id="IPR036259">
    <property type="entry name" value="MFS_trans_sf"/>
</dbReference>
<name>A0ABU3AVV1_9ACTN</name>
<dbReference type="PROSITE" id="PS00217">
    <property type="entry name" value="SUGAR_TRANSPORT_2"/>
    <property type="match status" value="1"/>
</dbReference>
<dbReference type="NCBIfam" id="TIGR00879">
    <property type="entry name" value="SP"/>
    <property type="match status" value="1"/>
</dbReference>
<dbReference type="PROSITE" id="PS50850">
    <property type="entry name" value="MFS"/>
    <property type="match status" value="1"/>
</dbReference>
<evidence type="ECO:0000256" key="7">
    <source>
        <dbReference type="RuleBase" id="RU003346"/>
    </source>
</evidence>